<proteinExistence type="predicted"/>
<dbReference type="EMBL" id="MU251249">
    <property type="protein sequence ID" value="KAG9256110.1"/>
    <property type="molecule type" value="Genomic_DNA"/>
</dbReference>
<gene>
    <name evidence="2" type="ORF">F5Z01DRAFT_538918</name>
</gene>
<protein>
    <submittedName>
        <fullName evidence="2">Uncharacterized protein</fullName>
    </submittedName>
</protein>
<dbReference type="GeneID" id="70291423"/>
<sequence>MTDEIYRERVPVNTGFTPTFSSIPEHNDHEVTGPPLLVGENVAQDDGGAAVSRPYLAAERMPEHTEGARDRERRPSNEFTPRDANCVPTPRDVGHIQTISTNSLSPLDRIINLRTWPPAEDPPAYDRYQAGSASHVTLHEHVEYAPSLRCTVENTEDYSNRREFIQARAAGTLIALAAERTKKHRREKRLHPWRSSWCWAKDTATNLMRRFGLGKAKNTFPGYTSDVSSWF</sequence>
<name>A0A9P8CRF3_9HYPO</name>
<accession>A0A9P8CRF3</accession>
<feature type="region of interest" description="Disordered" evidence="1">
    <location>
        <begin position="55"/>
        <end position="94"/>
    </location>
</feature>
<evidence type="ECO:0000313" key="3">
    <source>
        <dbReference type="Proteomes" id="UP000887229"/>
    </source>
</evidence>
<dbReference type="RefSeq" id="XP_046120034.1">
    <property type="nucleotide sequence ID" value="XM_046260520.1"/>
</dbReference>
<feature type="compositionally biased region" description="Basic and acidic residues" evidence="1">
    <location>
        <begin position="60"/>
        <end position="76"/>
    </location>
</feature>
<keyword evidence="3" id="KW-1185">Reference proteome</keyword>
<comment type="caution">
    <text evidence="2">The sequence shown here is derived from an EMBL/GenBank/DDBJ whole genome shotgun (WGS) entry which is preliminary data.</text>
</comment>
<dbReference type="OrthoDB" id="10400022at2759"/>
<dbReference type="AlphaFoldDB" id="A0A9P8CRF3"/>
<evidence type="ECO:0000256" key="1">
    <source>
        <dbReference type="SAM" id="MobiDB-lite"/>
    </source>
</evidence>
<evidence type="ECO:0000313" key="2">
    <source>
        <dbReference type="EMBL" id="KAG9256110.1"/>
    </source>
</evidence>
<organism evidence="2 3">
    <name type="scientific">Emericellopsis atlantica</name>
    <dbReference type="NCBI Taxonomy" id="2614577"/>
    <lineage>
        <taxon>Eukaryota</taxon>
        <taxon>Fungi</taxon>
        <taxon>Dikarya</taxon>
        <taxon>Ascomycota</taxon>
        <taxon>Pezizomycotina</taxon>
        <taxon>Sordariomycetes</taxon>
        <taxon>Hypocreomycetidae</taxon>
        <taxon>Hypocreales</taxon>
        <taxon>Bionectriaceae</taxon>
        <taxon>Emericellopsis</taxon>
    </lineage>
</organism>
<dbReference type="Proteomes" id="UP000887229">
    <property type="component" value="Unassembled WGS sequence"/>
</dbReference>
<reference evidence="2" key="1">
    <citation type="journal article" date="2021" name="IMA Fungus">
        <title>Genomic characterization of three marine fungi, including Emericellopsis atlantica sp. nov. with signatures of a generalist lifestyle and marine biomass degradation.</title>
        <authorList>
            <person name="Hagestad O.C."/>
            <person name="Hou L."/>
            <person name="Andersen J.H."/>
            <person name="Hansen E.H."/>
            <person name="Altermark B."/>
            <person name="Li C."/>
            <person name="Kuhnert E."/>
            <person name="Cox R.J."/>
            <person name="Crous P.W."/>
            <person name="Spatafora J.W."/>
            <person name="Lail K."/>
            <person name="Amirebrahimi M."/>
            <person name="Lipzen A."/>
            <person name="Pangilinan J."/>
            <person name="Andreopoulos W."/>
            <person name="Hayes R.D."/>
            <person name="Ng V."/>
            <person name="Grigoriev I.V."/>
            <person name="Jackson S.A."/>
            <person name="Sutton T.D.S."/>
            <person name="Dobson A.D.W."/>
            <person name="Rama T."/>
        </authorList>
    </citation>
    <scope>NUCLEOTIDE SEQUENCE</scope>
    <source>
        <strain evidence="2">TS7</strain>
    </source>
</reference>